<feature type="transmembrane region" description="Helical" evidence="6">
    <location>
        <begin position="303"/>
        <end position="321"/>
    </location>
</feature>
<dbReference type="GO" id="GO:0022857">
    <property type="term" value="F:transmembrane transporter activity"/>
    <property type="evidence" value="ECO:0007669"/>
    <property type="project" value="InterPro"/>
</dbReference>
<accession>A0A1H2LAI5</accession>
<organism evidence="8 9">
    <name type="scientific">Arcanobacterium phocae</name>
    <dbReference type="NCBI Taxonomy" id="131112"/>
    <lineage>
        <taxon>Bacteria</taxon>
        <taxon>Bacillati</taxon>
        <taxon>Actinomycetota</taxon>
        <taxon>Actinomycetes</taxon>
        <taxon>Actinomycetales</taxon>
        <taxon>Actinomycetaceae</taxon>
        <taxon>Arcanobacterium</taxon>
    </lineage>
</organism>
<evidence type="ECO:0000256" key="6">
    <source>
        <dbReference type="SAM" id="Phobius"/>
    </source>
</evidence>
<evidence type="ECO:0000259" key="7">
    <source>
        <dbReference type="PROSITE" id="PS50850"/>
    </source>
</evidence>
<dbReference type="EMBL" id="LT629804">
    <property type="protein sequence ID" value="SDU77842.1"/>
    <property type="molecule type" value="Genomic_DNA"/>
</dbReference>
<keyword evidence="5 6" id="KW-0472">Membrane</keyword>
<proteinExistence type="predicted"/>
<dbReference type="CDD" id="cd06174">
    <property type="entry name" value="MFS"/>
    <property type="match status" value="1"/>
</dbReference>
<evidence type="ECO:0000256" key="3">
    <source>
        <dbReference type="ARBA" id="ARBA00022692"/>
    </source>
</evidence>
<dbReference type="GeneID" id="65343955"/>
<evidence type="ECO:0000256" key="2">
    <source>
        <dbReference type="ARBA" id="ARBA00022475"/>
    </source>
</evidence>
<gene>
    <name evidence="8" type="ORF">SAMN04489737_0196</name>
</gene>
<dbReference type="RefSeq" id="WP_091278802.1">
    <property type="nucleotide sequence ID" value="NZ_JABAPH010000018.1"/>
</dbReference>
<feature type="transmembrane region" description="Helical" evidence="6">
    <location>
        <begin position="155"/>
        <end position="173"/>
    </location>
</feature>
<keyword evidence="9" id="KW-1185">Reference proteome</keyword>
<feature type="transmembrane region" description="Helical" evidence="6">
    <location>
        <begin position="83"/>
        <end position="101"/>
    </location>
</feature>
<keyword evidence="4 6" id="KW-1133">Transmembrane helix</keyword>
<dbReference type="OrthoDB" id="9773404at2"/>
<feature type="transmembrane region" description="Helical" evidence="6">
    <location>
        <begin position="179"/>
        <end position="197"/>
    </location>
</feature>
<evidence type="ECO:0000256" key="1">
    <source>
        <dbReference type="ARBA" id="ARBA00004651"/>
    </source>
</evidence>
<dbReference type="PROSITE" id="PS50850">
    <property type="entry name" value="MFS"/>
    <property type="match status" value="1"/>
</dbReference>
<dbReference type="PANTHER" id="PTHR43124">
    <property type="entry name" value="PURINE EFFLUX PUMP PBUE"/>
    <property type="match status" value="1"/>
</dbReference>
<dbReference type="InterPro" id="IPR050189">
    <property type="entry name" value="MFS_Efflux_Transporters"/>
</dbReference>
<dbReference type="Proteomes" id="UP000214355">
    <property type="component" value="Chromosome I"/>
</dbReference>
<feature type="transmembrane region" description="Helical" evidence="6">
    <location>
        <begin position="401"/>
        <end position="422"/>
    </location>
</feature>
<dbReference type="InterPro" id="IPR020846">
    <property type="entry name" value="MFS_dom"/>
</dbReference>
<feature type="domain" description="Major facilitator superfamily (MFS) profile" evidence="7">
    <location>
        <begin position="18"/>
        <end position="425"/>
    </location>
</feature>
<reference evidence="9" key="1">
    <citation type="submission" date="2016-10" db="EMBL/GenBank/DDBJ databases">
        <authorList>
            <person name="Varghese N."/>
            <person name="Submissions S."/>
        </authorList>
    </citation>
    <scope>NUCLEOTIDE SEQUENCE [LARGE SCALE GENOMIC DNA]</scope>
    <source>
        <strain evidence="9">DSM 10002</strain>
    </source>
</reference>
<dbReference type="STRING" id="131112.SAMN04489737_0196"/>
<feature type="transmembrane region" description="Helical" evidence="6">
    <location>
        <begin position="270"/>
        <end position="291"/>
    </location>
</feature>
<keyword evidence="3 6" id="KW-0812">Transmembrane</keyword>
<evidence type="ECO:0000256" key="4">
    <source>
        <dbReference type="ARBA" id="ARBA00022989"/>
    </source>
</evidence>
<dbReference type="InterPro" id="IPR036259">
    <property type="entry name" value="MFS_trans_sf"/>
</dbReference>
<dbReference type="Pfam" id="PF07690">
    <property type="entry name" value="MFS_1"/>
    <property type="match status" value="1"/>
</dbReference>
<name>A0A1H2LAI5_9ACTO</name>
<dbReference type="Gene3D" id="1.20.1250.20">
    <property type="entry name" value="MFS general substrate transporter like domains"/>
    <property type="match status" value="2"/>
</dbReference>
<protein>
    <submittedName>
        <fullName evidence="8">Sugar phosphate permease</fullName>
    </submittedName>
</protein>
<comment type="subcellular location">
    <subcellularLocation>
        <location evidence="1">Cell membrane</location>
        <topology evidence="1">Multi-pass membrane protein</topology>
    </subcellularLocation>
</comment>
<feature type="transmembrane region" description="Helical" evidence="6">
    <location>
        <begin position="15"/>
        <end position="32"/>
    </location>
</feature>
<dbReference type="PANTHER" id="PTHR43124:SF3">
    <property type="entry name" value="CHLORAMPHENICOL EFFLUX PUMP RV0191"/>
    <property type="match status" value="1"/>
</dbReference>
<evidence type="ECO:0000313" key="9">
    <source>
        <dbReference type="Proteomes" id="UP000214355"/>
    </source>
</evidence>
<feature type="transmembrane region" description="Helical" evidence="6">
    <location>
        <begin position="359"/>
        <end position="381"/>
    </location>
</feature>
<feature type="transmembrane region" description="Helical" evidence="6">
    <location>
        <begin position="52"/>
        <end position="71"/>
    </location>
</feature>
<evidence type="ECO:0000256" key="5">
    <source>
        <dbReference type="ARBA" id="ARBA00023136"/>
    </source>
</evidence>
<sequence>MGFFRRNGFHSKEQVAAFLTVVFSGQIIYSAFESFKIPFYERLVEFYGLTDTQFGLLFTMLGVAVFFYIPAGWVNNRFNARTVLMWGLAYRCVTALIMIILRPAFSFMLVITFTWGVIDAIFWPAVVKGVVLFSSKEHKGFALGTLTAFRAGGEATLNGILIGIMAIANGSMLAFRSGMIAYALLTLPLIALIYRYVPADPKEDGDVSADAETVELTNSEALAGLWQTLRIPRVWLAGFAGMNVYWVYTTLIYTTPYFVRVYGMGQESAALYATVNAILLGLGGGLVGGMVADKVFRSSAKTLAATLFGGAIFLIILAFLPAQASNFYVALGLISAFVFLTMMAKGIQQAPVAELNLPNSIVGSAMSVNSFLAFACILWATTLNGSILDSYKDDPATGFSIIFIAMAVVGLVGAGLSWWLVVLNRRHDIQAHVEQA</sequence>
<feature type="transmembrane region" description="Helical" evidence="6">
    <location>
        <begin position="234"/>
        <end position="258"/>
    </location>
</feature>
<feature type="transmembrane region" description="Helical" evidence="6">
    <location>
        <begin position="327"/>
        <end position="347"/>
    </location>
</feature>
<dbReference type="SUPFAM" id="SSF103473">
    <property type="entry name" value="MFS general substrate transporter"/>
    <property type="match status" value="1"/>
</dbReference>
<dbReference type="GO" id="GO:0005886">
    <property type="term" value="C:plasma membrane"/>
    <property type="evidence" value="ECO:0007669"/>
    <property type="project" value="UniProtKB-SubCell"/>
</dbReference>
<evidence type="ECO:0000313" key="8">
    <source>
        <dbReference type="EMBL" id="SDU77842.1"/>
    </source>
</evidence>
<keyword evidence="2" id="KW-1003">Cell membrane</keyword>
<feature type="transmembrane region" description="Helical" evidence="6">
    <location>
        <begin position="107"/>
        <end position="134"/>
    </location>
</feature>
<dbReference type="AlphaFoldDB" id="A0A1H2LAI5"/>
<dbReference type="InterPro" id="IPR011701">
    <property type="entry name" value="MFS"/>
</dbReference>